<dbReference type="GO" id="GO:0006412">
    <property type="term" value="P:translation"/>
    <property type="evidence" value="ECO:0007669"/>
    <property type="project" value="TreeGrafter"/>
</dbReference>
<dbReference type="GO" id="GO:0003729">
    <property type="term" value="F:mRNA binding"/>
    <property type="evidence" value="ECO:0007669"/>
    <property type="project" value="UniProtKB-ARBA"/>
</dbReference>
<dbReference type="RefSeq" id="WP_144982094.1">
    <property type="nucleotide sequence ID" value="NZ_CP037920.1"/>
</dbReference>
<dbReference type="AlphaFoldDB" id="A0A517VR69"/>
<feature type="compositionally biased region" description="Gly residues" evidence="4">
    <location>
        <begin position="566"/>
        <end position="583"/>
    </location>
</feature>
<dbReference type="Pfam" id="PF00575">
    <property type="entry name" value="S1"/>
    <property type="match status" value="4"/>
</dbReference>
<evidence type="ECO:0000313" key="6">
    <source>
        <dbReference type="EMBL" id="QDT95518.1"/>
    </source>
</evidence>
<evidence type="ECO:0000256" key="1">
    <source>
        <dbReference type="ARBA" id="ARBA00006767"/>
    </source>
</evidence>
<feature type="compositionally biased region" description="Acidic residues" evidence="4">
    <location>
        <begin position="153"/>
        <end position="164"/>
    </location>
</feature>
<dbReference type="GO" id="GO:0005737">
    <property type="term" value="C:cytoplasm"/>
    <property type="evidence" value="ECO:0007669"/>
    <property type="project" value="UniProtKB-ARBA"/>
</dbReference>
<evidence type="ECO:0000259" key="5">
    <source>
        <dbReference type="PROSITE" id="PS50126"/>
    </source>
</evidence>
<dbReference type="InterPro" id="IPR050437">
    <property type="entry name" value="Ribos_protein_bS1-like"/>
</dbReference>
<feature type="domain" description="S1 motif" evidence="5">
    <location>
        <begin position="297"/>
        <end position="363"/>
    </location>
</feature>
<evidence type="ECO:0000256" key="3">
    <source>
        <dbReference type="ARBA" id="ARBA00023274"/>
    </source>
</evidence>
<keyword evidence="2 6" id="KW-0689">Ribosomal protein</keyword>
<dbReference type="SMART" id="SM00316">
    <property type="entry name" value="S1"/>
    <property type="match status" value="4"/>
</dbReference>
<feature type="compositionally biased region" description="Low complexity" evidence="4">
    <location>
        <begin position="36"/>
        <end position="66"/>
    </location>
</feature>
<evidence type="ECO:0000256" key="4">
    <source>
        <dbReference type="SAM" id="MobiDB-lite"/>
    </source>
</evidence>
<name>A0A517VR69_9PLAN</name>
<dbReference type="PANTHER" id="PTHR10724:SF7">
    <property type="entry name" value="SMALL RIBOSOMAL SUBUNIT PROTEIN BS1C"/>
    <property type="match status" value="1"/>
</dbReference>
<feature type="compositionally biased region" description="Low complexity" evidence="4">
    <location>
        <begin position="194"/>
        <end position="207"/>
    </location>
</feature>
<feature type="region of interest" description="Disordered" evidence="4">
    <location>
        <begin position="544"/>
        <end position="590"/>
    </location>
</feature>
<feature type="compositionally biased region" description="Basic and acidic residues" evidence="4">
    <location>
        <begin position="78"/>
        <end position="91"/>
    </location>
</feature>
<dbReference type="SUPFAM" id="SSF50249">
    <property type="entry name" value="Nucleic acid-binding proteins"/>
    <property type="match status" value="4"/>
</dbReference>
<accession>A0A517VR69</accession>
<dbReference type="GO" id="GO:0003735">
    <property type="term" value="F:structural constituent of ribosome"/>
    <property type="evidence" value="ECO:0007669"/>
    <property type="project" value="TreeGrafter"/>
</dbReference>
<comment type="similarity">
    <text evidence="1">Belongs to the bacterial ribosomal protein bS1 family.</text>
</comment>
<feature type="compositionally biased region" description="Low complexity" evidence="4">
    <location>
        <begin position="135"/>
        <end position="146"/>
    </location>
</feature>
<dbReference type="CDD" id="cd05688">
    <property type="entry name" value="S1_RPS1_repeat_ec3"/>
    <property type="match status" value="1"/>
</dbReference>
<dbReference type="EMBL" id="CP037920">
    <property type="protein sequence ID" value="QDT95518.1"/>
    <property type="molecule type" value="Genomic_DNA"/>
</dbReference>
<dbReference type="Proteomes" id="UP000318704">
    <property type="component" value="Chromosome"/>
</dbReference>
<dbReference type="GO" id="GO:0005840">
    <property type="term" value="C:ribosome"/>
    <property type="evidence" value="ECO:0007669"/>
    <property type="project" value="UniProtKB-KW"/>
</dbReference>
<feature type="region of interest" description="Disordered" evidence="4">
    <location>
        <begin position="1"/>
        <end position="164"/>
    </location>
</feature>
<dbReference type="PRINTS" id="PR00681">
    <property type="entry name" value="RIBOSOMALS1"/>
</dbReference>
<dbReference type="PROSITE" id="PS50126">
    <property type="entry name" value="S1"/>
    <property type="match status" value="4"/>
</dbReference>
<feature type="domain" description="S1 motif" evidence="5">
    <location>
        <begin position="469"/>
        <end position="538"/>
    </location>
</feature>
<sequence length="590" mass="63655">MSSEQPPTEEIKASEETPDTNPSADQGPSDKDQIVEEANATEAAASTPVTEPQPETTPEPAQTAEENSVPEQATEAETPEKEPVAKEERKVQLKPKVNPEQFKAVPSLGSGGPPQQQTKDGEQGDAEELSEQELQEAALLQIAEAAEPVDIPPEVDDIGQDLEAELAAALSDQGAQELPKTLTDEEIAAEATEESTTAATQPAAPADEASDSLAEGDRLKGKVESINNDDVFIDLGTRALGVPGIVPLRQFGDKAPEVGQEVEVKITSIKETEGLIVLSLPRGRHKPSGNWDAVSAGQVVECVVNKSNKGGLEVNVGSLRGFLPASQADLYFVADLEPFVGQKLTVQITEVNPKKRNLVVSRRKYLEAEREEIQKELWEKLAVGQEVTGTVKNIKNYGAFVDIGGIDGFLHIGEISWNRIKHPKDALSEQQQINVKILKIDREKNRISLGMKQLQQDPWLAAEESYAKGSTVTGKVTRTTDFGAFIELEPGLEGLVHISELDHRRVKRVTEVLTVGQETSAKVLEVDLNRKRISLSLKALIDKPEAPAEEQAEAQPAYERKRKGPLLGGNAGDPTSGSGGGLFGNPTDYK</sequence>
<feature type="domain" description="S1 motif" evidence="5">
    <location>
        <begin position="216"/>
        <end position="281"/>
    </location>
</feature>
<dbReference type="InterPro" id="IPR003029">
    <property type="entry name" value="S1_domain"/>
</dbReference>
<reference evidence="6 7" key="1">
    <citation type="submission" date="2019-03" db="EMBL/GenBank/DDBJ databases">
        <title>Deep-cultivation of Planctomycetes and their phenomic and genomic characterization uncovers novel biology.</title>
        <authorList>
            <person name="Wiegand S."/>
            <person name="Jogler M."/>
            <person name="Boedeker C."/>
            <person name="Pinto D."/>
            <person name="Vollmers J."/>
            <person name="Rivas-Marin E."/>
            <person name="Kohn T."/>
            <person name="Peeters S.H."/>
            <person name="Heuer A."/>
            <person name="Rast P."/>
            <person name="Oberbeckmann S."/>
            <person name="Bunk B."/>
            <person name="Jeske O."/>
            <person name="Meyerdierks A."/>
            <person name="Storesund J.E."/>
            <person name="Kallscheuer N."/>
            <person name="Luecker S."/>
            <person name="Lage O.M."/>
            <person name="Pohl T."/>
            <person name="Merkel B.J."/>
            <person name="Hornburger P."/>
            <person name="Mueller R.-W."/>
            <person name="Bruemmer F."/>
            <person name="Labrenz M."/>
            <person name="Spormann A.M."/>
            <person name="Op den Camp H."/>
            <person name="Overmann J."/>
            <person name="Amann R."/>
            <person name="Jetten M.S.M."/>
            <person name="Mascher T."/>
            <person name="Medema M.H."/>
            <person name="Devos D.P."/>
            <person name="Kaster A.-K."/>
            <person name="Ovreas L."/>
            <person name="Rohde M."/>
            <person name="Galperin M.Y."/>
            <person name="Jogler C."/>
        </authorList>
    </citation>
    <scope>NUCLEOTIDE SEQUENCE [LARGE SCALE GENOMIC DNA]</scope>
    <source>
        <strain evidence="6 7">V144</strain>
    </source>
</reference>
<dbReference type="FunFam" id="2.40.50.140:FF:000051">
    <property type="entry name" value="RNA-binding transcriptional accessory protein"/>
    <property type="match status" value="1"/>
</dbReference>
<proteinExistence type="inferred from homology"/>
<dbReference type="Gene3D" id="2.40.50.140">
    <property type="entry name" value="Nucleic acid-binding proteins"/>
    <property type="match status" value="4"/>
</dbReference>
<dbReference type="PANTHER" id="PTHR10724">
    <property type="entry name" value="30S RIBOSOMAL PROTEIN S1"/>
    <property type="match status" value="1"/>
</dbReference>
<dbReference type="CDD" id="cd04465">
    <property type="entry name" value="S1_RPS1_repeat_ec2_hs2"/>
    <property type="match status" value="1"/>
</dbReference>
<feature type="domain" description="S1 motif" evidence="5">
    <location>
        <begin position="384"/>
        <end position="452"/>
    </location>
</feature>
<organism evidence="6 7">
    <name type="scientific">Gimesia aquarii</name>
    <dbReference type="NCBI Taxonomy" id="2527964"/>
    <lineage>
        <taxon>Bacteria</taxon>
        <taxon>Pseudomonadati</taxon>
        <taxon>Planctomycetota</taxon>
        <taxon>Planctomycetia</taxon>
        <taxon>Planctomycetales</taxon>
        <taxon>Planctomycetaceae</taxon>
        <taxon>Gimesia</taxon>
    </lineage>
</organism>
<feature type="compositionally biased region" description="Acidic residues" evidence="4">
    <location>
        <begin position="123"/>
        <end position="134"/>
    </location>
</feature>
<feature type="region of interest" description="Disordered" evidence="4">
    <location>
        <begin position="189"/>
        <end position="217"/>
    </location>
</feature>
<keyword evidence="3" id="KW-0687">Ribonucleoprotein</keyword>
<gene>
    <name evidence="6" type="primary">rpsA_1</name>
    <name evidence="6" type="ORF">V144x_09620</name>
</gene>
<evidence type="ECO:0000313" key="7">
    <source>
        <dbReference type="Proteomes" id="UP000318704"/>
    </source>
</evidence>
<protein>
    <submittedName>
        <fullName evidence="6">30S ribosomal protein S1</fullName>
    </submittedName>
</protein>
<dbReference type="InterPro" id="IPR012340">
    <property type="entry name" value="NA-bd_OB-fold"/>
</dbReference>
<dbReference type="InterPro" id="IPR035104">
    <property type="entry name" value="Ribosomal_protein_S1-like"/>
</dbReference>
<dbReference type="KEGG" id="gaw:V144x_09620"/>
<evidence type="ECO:0000256" key="2">
    <source>
        <dbReference type="ARBA" id="ARBA00022980"/>
    </source>
</evidence>